<name>A0A8W8N2T8_MAGGI</name>
<dbReference type="PANTHER" id="PTHR22774:SF11">
    <property type="entry name" value="CHOREIN N-TERMINAL DOMAIN-CONTAINING PROTEIN"/>
    <property type="match status" value="1"/>
</dbReference>
<dbReference type="OMA" id="STAEQCH"/>
<evidence type="ECO:0000256" key="2">
    <source>
        <dbReference type="SAM" id="MobiDB-lite"/>
    </source>
</evidence>
<evidence type="ECO:0000313" key="3">
    <source>
        <dbReference type="EnsemblMetazoa" id="G4101.1:cds"/>
    </source>
</evidence>
<organism evidence="3 4">
    <name type="scientific">Magallana gigas</name>
    <name type="common">Pacific oyster</name>
    <name type="synonym">Crassostrea gigas</name>
    <dbReference type="NCBI Taxonomy" id="29159"/>
    <lineage>
        <taxon>Eukaryota</taxon>
        <taxon>Metazoa</taxon>
        <taxon>Spiralia</taxon>
        <taxon>Lophotrochozoa</taxon>
        <taxon>Mollusca</taxon>
        <taxon>Bivalvia</taxon>
        <taxon>Autobranchia</taxon>
        <taxon>Pteriomorphia</taxon>
        <taxon>Ostreida</taxon>
        <taxon>Ostreoidea</taxon>
        <taxon>Ostreidae</taxon>
        <taxon>Magallana</taxon>
    </lineage>
</organism>
<feature type="compositionally biased region" description="Basic and acidic residues" evidence="2">
    <location>
        <begin position="783"/>
        <end position="799"/>
    </location>
</feature>
<feature type="compositionally biased region" description="Polar residues" evidence="2">
    <location>
        <begin position="432"/>
        <end position="445"/>
    </location>
</feature>
<feature type="region of interest" description="Disordered" evidence="2">
    <location>
        <begin position="959"/>
        <end position="1059"/>
    </location>
</feature>
<keyword evidence="4" id="KW-1185">Reference proteome</keyword>
<dbReference type="EnsemblMetazoa" id="G4101.1">
    <property type="protein sequence ID" value="G4101.1:cds"/>
    <property type="gene ID" value="G4101"/>
</dbReference>
<dbReference type="OrthoDB" id="43807at2759"/>
<sequence>MASIIKNQILKHLSKFTKNLSPDKINLSTLKGEGELSNLELDEAVLMELLDLPTWMKLSKAVCNRLSIKVQWTKLKSQPLCLFLDEVELEIETCDTPRPPNSPAHVASYRSGGKYGFVDRVIDGMYVHINSVLVKFISRKFHASLQLSRVKAHSVTPSWKQSDDLGPTKIRDTGRGEMLLFKEFDWQTTRIEATAVEGSSSEAFLTTPLRFIANQSKIRITIKKRLSDCGVIATRVMLLLDDLLWVLTDTQLKAAILYINSLKDMMEKSRQQSKNIAAEKLDMQGLSSLYNDNMQSQRPRSQSNVSNVSRLFDKFDVQTTSYHVVSSRIDLHLCDDNKTDTKCIPGHNSQIEGGAMQVTIHKLSVDVYPFFPADKELINSQGGERKNWFRYSDNQGSRNPWVQQLFTAFKEEVSKAKECIPSPSPSPAHTGVQKTTQNAPVNQSKAPPPRPPAPRANQGQGSPNVKQRRKTKLLESCYVIKVEEFTVYQVSTADNKRNNPQKFLSSDKKHLHLPPDMSVIHAEFTDYFFPEGIDYPVPHANLYVLLNPIRLNLDWLTLLWANFFMLNLSKSIESIELEDAPLEHVDMKLEAIMPRIVIPVEDQKCVLPDFPKSVQLQISRMCATNTRVSGASSWESLSEVITNYTASPLFSSKSFPNDNNSLRAVPDKFNNHAKKLENNFIEKKAYDLVNGCANKYSSEEIGKLWKTNVLKRDASFDVWCCHAEQVWLEFLGASNGKGRPFPFVESIPVCLWISKAQPKNGGDNSESSKPSIVPYNNGNSLLSDEKSSSSEHSSPERERRRTRRMLKDYYSSESETKSEESEDSIFQGSQSNCDSNDSKNSASDDNVQYTATRVADFNLLAKIGPGPLRAQMTHSQYIFVMRLLESFTFFQTQMKADVDYFITTVSPAVTFSVPLVLSELEFAMLCPAAAEDAGIPVTFISPPTSTSGQDDLVDEVIEKEEESTISDTQTPSEIQDTSGSPNKTFPHVDLSDLSHPALGKSYSDSNVQTLIPTSDHQTRTQGILESSLQSRNSQSSQTLGSIGQESGYSSDAQQGKKLVSKTTDSMKKFTFKMSGLKDKIKAKMENLSDDTLSISDSLDSMSIRTDSSDDDMDFEELSLDDLEIPAFKKTRPESESMSTDTADDLSSFCAEQNAAEARGKERVSVVLFKLSALELLLQGDGEDMAARIQARQLLTLQPDNLTLEAFQQKFLSPSGFFGQEKGYTTETPPTVMLKFTSGPSSRRNSCPGAEEGFLSVKAHDFGLHFKTSSLTTLTNFIEDDNAGESTPMHVDVSNFMLILQDDMAPPGFPTPPEPTHIQIHCLTISRGKDGVMHLNQNIVKQKECSIDNETSIATTDLNVEVQELKNDVQVLKQGNYEEHLGLKSVKLRLQELEAENRVLREQSRKCSSDADSVTKLNQTLETYTTENARLIQRIANLEDELLAATREKDSFLGTLALLQEELSLSERRRHDSDK</sequence>
<feature type="compositionally biased region" description="Polar residues" evidence="2">
    <location>
        <begin position="1038"/>
        <end position="1053"/>
    </location>
</feature>
<dbReference type="InterPro" id="IPR026728">
    <property type="entry name" value="BLTP3A/B"/>
</dbReference>
<accession>A0A8W8N2T8</accession>
<feature type="compositionally biased region" description="Polar residues" evidence="2">
    <location>
        <begin position="1002"/>
        <end position="1024"/>
    </location>
</feature>
<feature type="region of interest" description="Disordered" evidence="2">
    <location>
        <begin position="759"/>
        <end position="845"/>
    </location>
</feature>
<evidence type="ECO:0008006" key="5">
    <source>
        <dbReference type="Google" id="ProtNLM"/>
    </source>
</evidence>
<evidence type="ECO:0000256" key="1">
    <source>
        <dbReference type="SAM" id="Coils"/>
    </source>
</evidence>
<dbReference type="Pfam" id="PF24917">
    <property type="entry name" value="BLTP3A_B"/>
    <property type="match status" value="2"/>
</dbReference>
<feature type="compositionally biased region" description="Polar residues" evidence="2">
    <location>
        <begin position="965"/>
        <end position="983"/>
    </location>
</feature>
<protein>
    <recommendedName>
        <fullName evidence="5">UHRF1-binding protein 1-like protein</fullName>
    </recommendedName>
</protein>
<feature type="region of interest" description="Disordered" evidence="2">
    <location>
        <begin position="417"/>
        <end position="469"/>
    </location>
</feature>
<reference evidence="3" key="1">
    <citation type="submission" date="2022-08" db="UniProtKB">
        <authorList>
            <consortium name="EnsemblMetazoa"/>
        </authorList>
    </citation>
    <scope>IDENTIFICATION</scope>
    <source>
        <strain evidence="3">05x7-T-G4-1.051#20</strain>
    </source>
</reference>
<feature type="compositionally biased region" description="Polar residues" evidence="2">
    <location>
        <begin position="762"/>
        <end position="782"/>
    </location>
</feature>
<proteinExistence type="predicted"/>
<keyword evidence="1" id="KW-0175">Coiled coil</keyword>
<dbReference type="PANTHER" id="PTHR22774">
    <property type="entry name" value="CHOREIN N-TERMINAL DOMAIN-CONTAINING PROTEIN"/>
    <property type="match status" value="1"/>
</dbReference>
<feature type="compositionally biased region" description="Low complexity" evidence="2">
    <location>
        <begin position="1026"/>
        <end position="1037"/>
    </location>
</feature>
<dbReference type="Proteomes" id="UP000005408">
    <property type="component" value="Unassembled WGS sequence"/>
</dbReference>
<evidence type="ECO:0000313" key="4">
    <source>
        <dbReference type="Proteomes" id="UP000005408"/>
    </source>
</evidence>
<feature type="compositionally biased region" description="Low complexity" evidence="2">
    <location>
        <begin position="829"/>
        <end position="845"/>
    </location>
</feature>
<feature type="coiled-coil region" evidence="1">
    <location>
        <begin position="1382"/>
        <end position="1447"/>
    </location>
</feature>